<accession>A0A521G3I4</accession>
<gene>
    <name evidence="3" type="ORF">CDV28_10553</name>
</gene>
<evidence type="ECO:0000256" key="2">
    <source>
        <dbReference type="SAM" id="MobiDB-lite"/>
    </source>
</evidence>
<proteinExistence type="inferred from homology"/>
<keyword evidence="1" id="KW-0802">TPR repeat</keyword>
<dbReference type="Gene3D" id="1.25.40.10">
    <property type="entry name" value="Tetratricopeptide repeat domain"/>
    <property type="match status" value="1"/>
</dbReference>
<dbReference type="PROSITE" id="PS50005">
    <property type="entry name" value="TPR"/>
    <property type="match status" value="1"/>
</dbReference>
<dbReference type="HAMAP" id="MF_02066">
    <property type="entry name" value="CpoB"/>
    <property type="match status" value="1"/>
</dbReference>
<evidence type="ECO:0000313" key="4">
    <source>
        <dbReference type="Proteomes" id="UP000316238"/>
    </source>
</evidence>
<organism evidence="3 4">
    <name type="scientific">Candidatus Electronema aureum</name>
    <dbReference type="NCBI Taxonomy" id="2005002"/>
    <lineage>
        <taxon>Bacteria</taxon>
        <taxon>Pseudomonadati</taxon>
        <taxon>Thermodesulfobacteriota</taxon>
        <taxon>Desulfobulbia</taxon>
        <taxon>Desulfobulbales</taxon>
        <taxon>Desulfobulbaceae</taxon>
        <taxon>Candidatus Electronema</taxon>
    </lineage>
</organism>
<dbReference type="SMART" id="SM00028">
    <property type="entry name" value="TPR"/>
    <property type="match status" value="1"/>
</dbReference>
<dbReference type="Proteomes" id="UP000316238">
    <property type="component" value="Unassembled WGS sequence"/>
</dbReference>
<keyword evidence="4" id="KW-1185">Reference proteome</keyword>
<comment type="caution">
    <text evidence="3">The sequence shown here is derived from an EMBL/GenBank/DDBJ whole genome shotgun (WGS) entry which is preliminary data.</text>
</comment>
<name>A0A521G3I4_9BACT</name>
<feature type="repeat" description="TPR" evidence="1">
    <location>
        <begin position="298"/>
        <end position="331"/>
    </location>
</feature>
<reference evidence="3" key="1">
    <citation type="submission" date="2017-07" db="EMBL/GenBank/DDBJ databases">
        <title>The cable genome - Insights into the physiology and evolution of filamentous bacteria capable of sulfide oxidation via long distance electron transfer.</title>
        <authorList>
            <person name="Thorup C."/>
            <person name="Bjerg J.T."/>
            <person name="Schreiber L."/>
            <person name="Nielsen L.P."/>
            <person name="Kjeldsen K.U."/>
            <person name="Boesen T."/>
            <person name="Boggild A."/>
            <person name="Meysman F."/>
            <person name="Geelhoed J."/>
            <person name="Schramm A."/>
        </authorList>
    </citation>
    <scope>NUCLEOTIDE SEQUENCE [LARGE SCALE GENOMIC DNA]</scope>
    <source>
        <strain evidence="3">GS</strain>
    </source>
</reference>
<feature type="region of interest" description="Disordered" evidence="2">
    <location>
        <begin position="49"/>
        <end position="75"/>
    </location>
</feature>
<feature type="region of interest" description="Disordered" evidence="2">
    <location>
        <begin position="144"/>
        <end position="265"/>
    </location>
</feature>
<evidence type="ECO:0000313" key="3">
    <source>
        <dbReference type="EMBL" id="TAA75596.1"/>
    </source>
</evidence>
<dbReference type="InterPro" id="IPR019734">
    <property type="entry name" value="TPR_rpt"/>
</dbReference>
<dbReference type="EMBL" id="NQJD01000005">
    <property type="protein sequence ID" value="TAA75596.1"/>
    <property type="molecule type" value="Genomic_DNA"/>
</dbReference>
<evidence type="ECO:0000256" key="1">
    <source>
        <dbReference type="PROSITE-ProRule" id="PRU00339"/>
    </source>
</evidence>
<sequence length="384" mass="42866">MKGLSNTAAAACTLLLLCQCASQDEVRRLNYQLRSMNQKVQTVESKTEEKIKEVESKATDKQLKETASSTNRLEEVAEEARQLRSVNQENIERFNQYKAETEDKISSLYAAIEQMQSENGHLSKSNQELVRSLELKIEQLSSGLEQASQNKVHEAAQKAREAELRAKEAADKAAEARRKADMALRTAAEGGKVPVEDSSSSKIDSGDDVATIEPKNRKVRKTESAPVQQPDEEEDGFETPVAEEKKNDSAPVAEDAVSGDEGGLFDKSMGSFKEKNYKKAYKSFEQYLSGQPSKKQAAKTLYLMGECLFNQGEYDLAILEYQKVISNYSDDSHSSAALLRQAMSFEKLTDKETAKIIYGKLASDYPDSREAKVARERMENLRQP</sequence>
<protein>
    <submittedName>
        <fullName evidence="3">Tol-pal system protein YbgF</fullName>
    </submittedName>
</protein>
<feature type="compositionally biased region" description="Basic and acidic residues" evidence="2">
    <location>
        <begin position="49"/>
        <end position="64"/>
    </location>
</feature>
<dbReference type="InterPro" id="IPR034706">
    <property type="entry name" value="CpoB"/>
</dbReference>
<dbReference type="InterPro" id="IPR011990">
    <property type="entry name" value="TPR-like_helical_dom_sf"/>
</dbReference>
<feature type="compositionally biased region" description="Basic and acidic residues" evidence="2">
    <location>
        <begin position="151"/>
        <end position="182"/>
    </location>
</feature>
<dbReference type="SUPFAM" id="SSF48452">
    <property type="entry name" value="TPR-like"/>
    <property type="match status" value="1"/>
</dbReference>
<dbReference type="AlphaFoldDB" id="A0A521G3I4"/>
<dbReference type="Pfam" id="PF13174">
    <property type="entry name" value="TPR_6"/>
    <property type="match status" value="2"/>
</dbReference>
<dbReference type="GO" id="GO:0051301">
    <property type="term" value="P:cell division"/>
    <property type="evidence" value="ECO:0007669"/>
    <property type="project" value="InterPro"/>
</dbReference>